<dbReference type="EMBL" id="WSQA01000001">
    <property type="protein sequence ID" value="MVZ60646.1"/>
    <property type="molecule type" value="Genomic_DNA"/>
</dbReference>
<dbReference type="RefSeq" id="WP_160367282.1">
    <property type="nucleotide sequence ID" value="NZ_WSQA01000001.1"/>
</dbReference>
<proteinExistence type="predicted"/>
<protein>
    <submittedName>
        <fullName evidence="1">Uncharacterized protein</fullName>
    </submittedName>
</protein>
<dbReference type="Pfam" id="PF19781">
    <property type="entry name" value="DUF6266"/>
    <property type="match status" value="1"/>
</dbReference>
<dbReference type="AlphaFoldDB" id="A0A6N8KUA8"/>
<sequence length="219" mass="24575">MAIAINGINGGISGKVGNVVFYQRNGVGYVRTRAVRRKKEKASKALAFTRNKFKMMQQYIIRMLPVVRIGFQFGPGKGSAYNRALSYNLKNAVKQENESLAIDWPNLSLSQDLPNPVINASFMLNIQKKKLDIHWQLDPALAAKYSSMHMHACVMLVPVDLSTHNMQGILCGNTMNTQTQQVKLLTYAHKITHHAYLSFFSIDVPSRSTDSKYIGELVI</sequence>
<dbReference type="OrthoDB" id="821958at2"/>
<evidence type="ECO:0000313" key="1">
    <source>
        <dbReference type="EMBL" id="MVZ60646.1"/>
    </source>
</evidence>
<organism evidence="1 2">
    <name type="scientific">Sphingobacterium humi</name>
    <dbReference type="NCBI Taxonomy" id="1796905"/>
    <lineage>
        <taxon>Bacteria</taxon>
        <taxon>Pseudomonadati</taxon>
        <taxon>Bacteroidota</taxon>
        <taxon>Sphingobacteriia</taxon>
        <taxon>Sphingobacteriales</taxon>
        <taxon>Sphingobacteriaceae</taxon>
        <taxon>Sphingobacterium</taxon>
    </lineage>
</organism>
<name>A0A6N8KUA8_9SPHI</name>
<keyword evidence="2" id="KW-1185">Reference proteome</keyword>
<evidence type="ECO:0000313" key="2">
    <source>
        <dbReference type="Proteomes" id="UP000435036"/>
    </source>
</evidence>
<gene>
    <name evidence="1" type="ORF">GQF63_01290</name>
</gene>
<comment type="caution">
    <text evidence="1">The sequence shown here is derived from an EMBL/GenBank/DDBJ whole genome shotgun (WGS) entry which is preliminary data.</text>
</comment>
<dbReference type="InterPro" id="IPR046233">
    <property type="entry name" value="DUF6266"/>
</dbReference>
<reference evidence="1 2" key="1">
    <citation type="submission" date="2019-12" db="EMBL/GenBank/DDBJ databases">
        <authorList>
            <person name="Dong K."/>
        </authorList>
    </citation>
    <scope>NUCLEOTIDE SEQUENCE [LARGE SCALE GENOMIC DNA]</scope>
    <source>
        <strain evidence="1 2">JCM 31225</strain>
    </source>
</reference>
<dbReference type="Proteomes" id="UP000435036">
    <property type="component" value="Unassembled WGS sequence"/>
</dbReference>
<accession>A0A6N8KUA8</accession>